<feature type="binding site" evidence="12">
    <location>
        <position position="13"/>
    </location>
    <ligand>
        <name>Fe cation</name>
        <dbReference type="ChEBI" id="CHEBI:24875"/>
        <label>1</label>
    </ligand>
</feature>
<gene>
    <name evidence="15" type="primary">dfx</name>
    <name evidence="15" type="ORF">CLPA_c12400</name>
    <name evidence="16" type="ORF">CP6013_01913</name>
</gene>
<keyword evidence="15" id="KW-0560">Oxidoreductase</keyword>
<evidence type="ECO:0000256" key="10">
    <source>
        <dbReference type="ARBA" id="ARBA00031398"/>
    </source>
</evidence>
<reference evidence="16" key="2">
    <citation type="submission" date="2015-10" db="EMBL/GenBank/DDBJ databases">
        <title>Improved Draft Genome Sequence of Clostridium pasteurianum Strain ATCC 6013 (DSM 525) Using a Hybrid Next-Generation Sequencing Approach.</title>
        <authorList>
            <person name="Pyne M.E."/>
            <person name="Utturkar S.M."/>
            <person name="Brown S.D."/>
            <person name="Moo-Young M."/>
            <person name="Chung D.A."/>
            <person name="Chou P.C."/>
        </authorList>
    </citation>
    <scope>NUCLEOTIDE SEQUENCE</scope>
    <source>
        <strain evidence="16">ATCC 6013</strain>
    </source>
</reference>
<dbReference type="RefSeq" id="WP_003446088.1">
    <property type="nucleotide sequence ID" value="NZ_ANZB01000009.1"/>
</dbReference>
<reference evidence="15 18" key="1">
    <citation type="journal article" date="2015" name="Genome Announc.">
        <title>Complete Genome Sequence of the Nitrogen-Fixing and Solvent-Producing Clostridium pasteurianum DSM 525.</title>
        <authorList>
            <person name="Poehlein A."/>
            <person name="Grosse-Honebrink A."/>
            <person name="Zhang Y."/>
            <person name="Minton N.P."/>
            <person name="Daniel R."/>
        </authorList>
    </citation>
    <scope>NUCLEOTIDE SEQUENCE [LARGE SCALE GENOMIC DNA]</scope>
    <source>
        <strain evidence="15">DSM 525</strain>
        <strain evidence="18">DSM 525 / ATCC 6013</strain>
    </source>
</reference>
<feature type="binding site" evidence="12">
    <location>
        <position position="10"/>
    </location>
    <ligand>
        <name>Fe cation</name>
        <dbReference type="ChEBI" id="CHEBI:24875"/>
        <label>1</label>
    </ligand>
</feature>
<feature type="binding site" evidence="12">
    <location>
        <position position="69"/>
    </location>
    <ligand>
        <name>Fe cation</name>
        <dbReference type="ChEBI" id="CHEBI:24875"/>
        <label>2</label>
        <note>catalytic</note>
    </ligand>
</feature>
<dbReference type="NCBIfam" id="TIGR00332">
    <property type="entry name" value="neela_ferrous"/>
    <property type="match status" value="1"/>
</dbReference>
<evidence type="ECO:0000256" key="4">
    <source>
        <dbReference type="ARBA" id="ARBA00014839"/>
    </source>
</evidence>
<dbReference type="GO" id="GO:0005506">
    <property type="term" value="F:iron ion binding"/>
    <property type="evidence" value="ECO:0007669"/>
    <property type="project" value="InterPro"/>
</dbReference>
<evidence type="ECO:0000256" key="1">
    <source>
        <dbReference type="ARBA" id="ARBA00001973"/>
    </source>
</evidence>
<evidence type="ECO:0000256" key="3">
    <source>
        <dbReference type="ARBA" id="ARBA00012679"/>
    </source>
</evidence>
<evidence type="ECO:0000313" key="16">
    <source>
        <dbReference type="EMBL" id="KRU12665.1"/>
    </source>
</evidence>
<dbReference type="InterPro" id="IPR036073">
    <property type="entry name" value="Desulfoferrodoxin_Fe-bd_dom_sf"/>
</dbReference>
<dbReference type="InterPro" id="IPR051233">
    <property type="entry name" value="Desulfoferrodoxin_SOR"/>
</dbReference>
<dbReference type="Gene3D" id="2.20.28.100">
    <property type="entry name" value="Desulphoferrodoxin, N-terminal domain"/>
    <property type="match status" value="1"/>
</dbReference>
<feature type="binding site" evidence="12">
    <location>
        <position position="75"/>
    </location>
    <ligand>
        <name>Fe cation</name>
        <dbReference type="ChEBI" id="CHEBI:24875"/>
        <label>2</label>
        <note>catalytic</note>
    </ligand>
</feature>
<dbReference type="CDD" id="cd03171">
    <property type="entry name" value="SORL_Dfx_classI"/>
    <property type="match status" value="1"/>
</dbReference>
<evidence type="ECO:0000256" key="12">
    <source>
        <dbReference type="PIRSR" id="PIRSR604793-1"/>
    </source>
</evidence>
<feature type="binding site" evidence="12">
    <location>
        <position position="119"/>
    </location>
    <ligand>
        <name>Fe cation</name>
        <dbReference type="ChEBI" id="CHEBI:24875"/>
        <label>2</label>
        <note>catalytic</note>
    </ligand>
</feature>
<keyword evidence="6 12" id="KW-0479">Metal-binding</keyword>
<proteinExistence type="inferred from homology"/>
<feature type="binding site" evidence="12">
    <location>
        <position position="49"/>
    </location>
    <ligand>
        <name>Fe cation</name>
        <dbReference type="ChEBI" id="CHEBI:24875"/>
        <label>2</label>
        <note>catalytic</note>
    </ligand>
</feature>
<dbReference type="GeneID" id="93073424"/>
<reference evidence="16 17" key="3">
    <citation type="journal article" name="Genome Announc.">
        <title>Improved Draft Genome Sequence of Clostridium pasteurianum Strain ATCC 6013 (DSM 525) Using a Hybrid Next-Generation Sequencing Approach.</title>
        <authorList>
            <person name="Pyne M.E."/>
            <person name="Utturkar S."/>
            <person name="Brown S.D."/>
            <person name="Moo-Young M."/>
            <person name="Chung D.A."/>
            <person name="Chou C.P."/>
        </authorList>
    </citation>
    <scope>NUCLEOTIDE SEQUENCE [LARGE SCALE GENOMIC DNA]</scope>
    <source>
        <strain evidence="16 17">ATCC 6013</strain>
    </source>
</reference>
<evidence type="ECO:0000256" key="9">
    <source>
        <dbReference type="ARBA" id="ARBA00024690"/>
    </source>
</evidence>
<feature type="binding site" evidence="12">
    <location>
        <position position="29"/>
    </location>
    <ligand>
        <name>Fe cation</name>
        <dbReference type="ChEBI" id="CHEBI:24875"/>
        <label>1</label>
    </ligand>
</feature>
<comment type="function">
    <text evidence="9">Catalyzes the one-electron reduction of superoxide anion radical to hydrogen peroxide at a nonheme ferrous iron center. Plays a fundamental role in case of oxidative stress via its superoxide detoxification activity.</text>
</comment>
<dbReference type="Gene3D" id="2.60.40.730">
    <property type="entry name" value="SOR catalytic domain"/>
    <property type="match status" value="1"/>
</dbReference>
<feature type="domain" description="Desulfoferrodoxin N-terminal" evidence="14">
    <location>
        <begin position="2"/>
        <end position="37"/>
    </location>
</feature>
<evidence type="ECO:0000259" key="13">
    <source>
        <dbReference type="Pfam" id="PF01880"/>
    </source>
</evidence>
<protein>
    <recommendedName>
        <fullName evidence="4">Desulfoferrodoxin</fullName>
        <ecNumber evidence="3">1.15.1.2</ecNumber>
    </recommendedName>
    <alternativeName>
        <fullName evidence="10">Superoxide reductase</fullName>
    </alternativeName>
</protein>
<name>A0A0H3J8G0_CLOPA</name>
<dbReference type="InterPro" id="IPR004793">
    <property type="entry name" value="Desulfoferrodoxin_rbo"/>
</dbReference>
<evidence type="ECO:0000313" key="18">
    <source>
        <dbReference type="Proteomes" id="UP000030905"/>
    </source>
</evidence>
<dbReference type="EMBL" id="JPGY02000001">
    <property type="protein sequence ID" value="KRU12665.1"/>
    <property type="molecule type" value="Genomic_DNA"/>
</dbReference>
<dbReference type="eggNOG" id="COG2033">
    <property type="taxonomic scope" value="Bacteria"/>
</dbReference>
<evidence type="ECO:0000256" key="11">
    <source>
        <dbReference type="ARBA" id="ARBA00047448"/>
    </source>
</evidence>
<dbReference type="GO" id="GO:0050605">
    <property type="term" value="F:superoxide reductase activity"/>
    <property type="evidence" value="ECO:0007669"/>
    <property type="project" value="UniProtKB-EC"/>
</dbReference>
<dbReference type="Pfam" id="PF01880">
    <property type="entry name" value="Desulfoferrodox"/>
    <property type="match status" value="1"/>
</dbReference>
<feature type="domain" description="Desulfoferrodoxin ferrous iron-binding" evidence="13">
    <location>
        <begin position="42"/>
        <end position="123"/>
    </location>
</feature>
<comment type="catalytic activity">
    <reaction evidence="11">
        <text>reduced [rubredoxin] + superoxide + 2 H(+) = oxidized [rubredoxin] + H2O2</text>
        <dbReference type="Rhea" id="RHEA:21324"/>
        <dbReference type="Rhea" id="RHEA-COMP:10302"/>
        <dbReference type="Rhea" id="RHEA-COMP:10303"/>
        <dbReference type="ChEBI" id="CHEBI:15378"/>
        <dbReference type="ChEBI" id="CHEBI:16240"/>
        <dbReference type="ChEBI" id="CHEBI:18421"/>
        <dbReference type="ChEBI" id="CHEBI:29033"/>
        <dbReference type="ChEBI" id="CHEBI:29034"/>
        <dbReference type="EC" id="1.15.1.2"/>
    </reaction>
</comment>
<dbReference type="InterPro" id="IPR004462">
    <property type="entry name" value="Desulfoferrodoxin_N"/>
</dbReference>
<dbReference type="NCBIfam" id="TIGR00319">
    <property type="entry name" value="desulf_FeS4"/>
    <property type="match status" value="1"/>
</dbReference>
<dbReference type="PATRIC" id="fig|1262449.3.peg.2658"/>
<dbReference type="AlphaFoldDB" id="A0A0H3J8G0"/>
<dbReference type="CDD" id="cd00974">
    <property type="entry name" value="DSRD"/>
    <property type="match status" value="1"/>
</dbReference>
<dbReference type="EC" id="1.15.1.2" evidence="3"/>
<dbReference type="Proteomes" id="UP000028042">
    <property type="component" value="Unassembled WGS sequence"/>
</dbReference>
<dbReference type="Pfam" id="PF06397">
    <property type="entry name" value="Desulfoferrod_N"/>
    <property type="match status" value="1"/>
</dbReference>
<dbReference type="EMBL" id="CP009268">
    <property type="protein sequence ID" value="AJA51328.1"/>
    <property type="molecule type" value="Genomic_DNA"/>
</dbReference>
<comment type="cofactor">
    <cofactor evidence="1">
        <name>Cu(2+)</name>
        <dbReference type="ChEBI" id="CHEBI:29036"/>
    </cofactor>
</comment>
<evidence type="ECO:0000256" key="7">
    <source>
        <dbReference type="ARBA" id="ARBA00022982"/>
    </source>
</evidence>
<keyword evidence="18" id="KW-1185">Reference proteome</keyword>
<evidence type="ECO:0000256" key="8">
    <source>
        <dbReference type="ARBA" id="ARBA00023004"/>
    </source>
</evidence>
<dbReference type="NCBIfam" id="TIGR00320">
    <property type="entry name" value="dfx_rbo"/>
    <property type="match status" value="1"/>
</dbReference>
<accession>A0A0H3J8G0</accession>
<evidence type="ECO:0000313" key="17">
    <source>
        <dbReference type="Proteomes" id="UP000028042"/>
    </source>
</evidence>
<dbReference type="KEGG" id="cpat:CLPA_c12400"/>
<dbReference type="PANTHER" id="PTHR36541">
    <property type="entry name" value="SUPEROXIDE REDUCTASE-RELATED"/>
    <property type="match status" value="1"/>
</dbReference>
<dbReference type="KEGG" id="cpae:CPAST_c12400"/>
<comment type="similarity">
    <text evidence="2">Belongs to the desulfoferrodoxin family.</text>
</comment>
<evidence type="ECO:0000256" key="2">
    <source>
        <dbReference type="ARBA" id="ARBA00005941"/>
    </source>
</evidence>
<evidence type="ECO:0000313" key="15">
    <source>
        <dbReference type="EMBL" id="AJA51328.1"/>
    </source>
</evidence>
<keyword evidence="7" id="KW-0249">Electron transport</keyword>
<organism evidence="15 18">
    <name type="scientific">Clostridium pasteurianum DSM 525 = ATCC 6013</name>
    <dbReference type="NCBI Taxonomy" id="1262449"/>
    <lineage>
        <taxon>Bacteria</taxon>
        <taxon>Bacillati</taxon>
        <taxon>Bacillota</taxon>
        <taxon>Clostridia</taxon>
        <taxon>Eubacteriales</taxon>
        <taxon>Clostridiaceae</taxon>
        <taxon>Clostridium</taxon>
    </lineage>
</organism>
<evidence type="ECO:0000256" key="6">
    <source>
        <dbReference type="ARBA" id="ARBA00022723"/>
    </source>
</evidence>
<keyword evidence="8 12" id="KW-0408">Iron</keyword>
<dbReference type="Proteomes" id="UP000030905">
    <property type="component" value="Chromosome"/>
</dbReference>
<evidence type="ECO:0000256" key="5">
    <source>
        <dbReference type="ARBA" id="ARBA00022448"/>
    </source>
</evidence>
<sequence>MTELKQVYKCPICGNIVEVVSKAGGTLVCCGKPMELITENTQDAALEKHVPVVEQKGEEVFVKVGEVEHPMIDTHYIQWIEVITENKLYRKYLKPGDKPEATFKIDEAIVSVREYCNIHGLWKK</sequence>
<dbReference type="GO" id="GO:0019430">
    <property type="term" value="P:removal of superoxide radicals"/>
    <property type="evidence" value="ECO:0007669"/>
    <property type="project" value="InterPro"/>
</dbReference>
<dbReference type="SUPFAM" id="SSF49367">
    <property type="entry name" value="Superoxide reductase-like"/>
    <property type="match status" value="1"/>
</dbReference>
<feature type="binding site" evidence="12">
    <location>
        <position position="116"/>
    </location>
    <ligand>
        <name>Fe cation</name>
        <dbReference type="ChEBI" id="CHEBI:24875"/>
        <label>2</label>
        <note>catalytic</note>
    </ligand>
</feature>
<feature type="binding site" evidence="12">
    <location>
        <position position="30"/>
    </location>
    <ligand>
        <name>Fe cation</name>
        <dbReference type="ChEBI" id="CHEBI:24875"/>
        <label>1</label>
    </ligand>
</feature>
<comment type="cofactor">
    <cofactor evidence="12">
        <name>Fe(3+)</name>
        <dbReference type="ChEBI" id="CHEBI:29034"/>
    </cofactor>
    <text evidence="12">Binds 1 Fe(3+) ion per subunit. The iron ion 1 is coordinated via 4 cysteine residues.</text>
</comment>
<evidence type="ECO:0000259" key="14">
    <source>
        <dbReference type="Pfam" id="PF06397"/>
    </source>
</evidence>
<dbReference type="SUPFAM" id="SSF57802">
    <property type="entry name" value="Rubredoxin-like"/>
    <property type="match status" value="1"/>
</dbReference>
<dbReference type="PANTHER" id="PTHR36541:SF1">
    <property type="entry name" value="SUPEROXIDE REDUCTASE-RELATED"/>
    <property type="match status" value="1"/>
</dbReference>
<comment type="cofactor">
    <cofactor evidence="12">
        <name>Fe(2+)</name>
        <dbReference type="ChEBI" id="CHEBI:29033"/>
    </cofactor>
    <text evidence="12">Binds 1 Fe(2+) ion per subunit. The iron ion 2 is coordinated via four histidines and one cysteine residue.</text>
</comment>
<dbReference type="InterPro" id="IPR002742">
    <property type="entry name" value="Desulfoferrodoxin_Fe-bd_dom"/>
</dbReference>
<dbReference type="InterPro" id="IPR038094">
    <property type="entry name" value="Desulfoferrodoxin_N_sf"/>
</dbReference>
<keyword evidence="5" id="KW-0813">Transport</keyword>